<dbReference type="PROSITE" id="PS51379">
    <property type="entry name" value="4FE4S_FER_2"/>
    <property type="match status" value="2"/>
</dbReference>
<protein>
    <submittedName>
        <fullName evidence="3">Fe-S-cluster-containing hydrogenase</fullName>
    </submittedName>
</protein>
<dbReference type="Gene3D" id="3.40.50.740">
    <property type="match status" value="1"/>
</dbReference>
<organism evidence="3 4">
    <name type="scientific">Carboxylicivirga mesophila</name>
    <dbReference type="NCBI Taxonomy" id="1166478"/>
    <lineage>
        <taxon>Bacteria</taxon>
        <taxon>Pseudomonadati</taxon>
        <taxon>Bacteroidota</taxon>
        <taxon>Bacteroidia</taxon>
        <taxon>Marinilabiliales</taxon>
        <taxon>Marinilabiliaceae</taxon>
        <taxon>Carboxylicivirga</taxon>
    </lineage>
</organism>
<dbReference type="Gene3D" id="3.30.2070.10">
    <property type="entry name" value="Formate dehydrogenase/DMSO reductase"/>
    <property type="match status" value="1"/>
</dbReference>
<dbReference type="PANTHER" id="PTHR42783">
    <property type="entry name" value="GLUTAMATE SYNTHASE [NADPH] SMALL CHAIN"/>
    <property type="match status" value="1"/>
</dbReference>
<dbReference type="InterPro" id="IPR009010">
    <property type="entry name" value="Asp_de-COase-like_dom_sf"/>
</dbReference>
<proteinExistence type="predicted"/>
<dbReference type="PANTHER" id="PTHR42783:SF3">
    <property type="entry name" value="GLUTAMATE SYNTHASE [NADPH] SMALL CHAIN-RELATED"/>
    <property type="match status" value="1"/>
</dbReference>
<dbReference type="SUPFAM" id="SSF53706">
    <property type="entry name" value="Formate dehydrogenase/DMSO reductase, domains 1-3"/>
    <property type="match status" value="1"/>
</dbReference>
<evidence type="ECO:0000313" key="3">
    <source>
        <dbReference type="EMBL" id="MBS2210661.1"/>
    </source>
</evidence>
<comment type="caution">
    <text evidence="3">The sequence shown here is derived from an EMBL/GenBank/DDBJ whole genome shotgun (WGS) entry which is preliminary data.</text>
</comment>
<keyword evidence="4" id="KW-1185">Reference proteome</keyword>
<feature type="domain" description="4Fe-4S ferredoxin-type" evidence="2">
    <location>
        <begin position="740"/>
        <end position="770"/>
    </location>
</feature>
<dbReference type="CDD" id="cd10551">
    <property type="entry name" value="PsrB"/>
    <property type="match status" value="1"/>
</dbReference>
<accession>A0ABS5K824</accession>
<feature type="region of interest" description="Disordered" evidence="1">
    <location>
        <begin position="1"/>
        <end position="30"/>
    </location>
</feature>
<name>A0ABS5K824_9BACT</name>
<dbReference type="Gene3D" id="3.30.70.20">
    <property type="match status" value="2"/>
</dbReference>
<evidence type="ECO:0000313" key="4">
    <source>
        <dbReference type="Proteomes" id="UP000721861"/>
    </source>
</evidence>
<feature type="domain" description="4Fe-4S ferredoxin-type" evidence="2">
    <location>
        <begin position="795"/>
        <end position="826"/>
    </location>
</feature>
<dbReference type="SUPFAM" id="SSF54862">
    <property type="entry name" value="4Fe-4S ferredoxins"/>
    <property type="match status" value="1"/>
</dbReference>
<dbReference type="Gene3D" id="3.40.228.10">
    <property type="entry name" value="Dimethylsulfoxide Reductase, domain 2"/>
    <property type="match status" value="1"/>
</dbReference>
<dbReference type="Pfam" id="PF12838">
    <property type="entry name" value="Fer4_7"/>
    <property type="match status" value="1"/>
</dbReference>
<dbReference type="Proteomes" id="UP000721861">
    <property type="component" value="Unassembled WGS sequence"/>
</dbReference>
<evidence type="ECO:0000259" key="2">
    <source>
        <dbReference type="PROSITE" id="PS51379"/>
    </source>
</evidence>
<evidence type="ECO:0000256" key="1">
    <source>
        <dbReference type="SAM" id="MobiDB-lite"/>
    </source>
</evidence>
<dbReference type="InterPro" id="IPR017896">
    <property type="entry name" value="4Fe4S_Fe-S-bd"/>
</dbReference>
<dbReference type="SUPFAM" id="SSF50692">
    <property type="entry name" value="ADC-like"/>
    <property type="match status" value="1"/>
</dbReference>
<dbReference type="EMBL" id="JAGUCN010000003">
    <property type="protein sequence ID" value="MBS2210661.1"/>
    <property type="molecule type" value="Genomic_DNA"/>
</dbReference>
<dbReference type="CDD" id="cd02784">
    <property type="entry name" value="MopB_CT_PHLH"/>
    <property type="match status" value="1"/>
</dbReference>
<reference evidence="3 4" key="1">
    <citation type="journal article" date="2014" name="Int. J. Syst. Evol. Microbiol.">
        <title>Carboxylicivirga gen. nov. in the family Marinilabiliaceae with two novel species, Carboxylicivirga mesophila sp. nov. and Carboxylicivirga taeanensis sp. nov., and reclassification of Cytophaga fermentans as Saccharicrinis fermentans gen. nov., comb. nov.</title>
        <authorList>
            <person name="Yang S.H."/>
            <person name="Seo H.S."/>
            <person name="Woo J.H."/>
            <person name="Oh H.M."/>
            <person name="Jang H."/>
            <person name="Lee J.H."/>
            <person name="Kim S.J."/>
            <person name="Kwon K.K."/>
        </authorList>
    </citation>
    <scope>NUCLEOTIDE SEQUENCE [LARGE SCALE GENOMIC DNA]</scope>
    <source>
        <strain evidence="3 4">JCM 18290</strain>
    </source>
</reference>
<dbReference type="RefSeq" id="WP_212226075.1">
    <property type="nucleotide sequence ID" value="NZ_JAGUCN010000003.1"/>
</dbReference>
<sequence length="987" mass="109648">MKEYWRSLEDLLPEEDASQEKKSSVVLSDTSESSKNTRRDFLKYFGFSIASAAVLAGCERPVKKAIPYLIQPEEIRPGTANYYASTFYDGAEMVPILVKVRDGRPIKIEGNDLCQMTGGSASARVQASLLNLYDESRPAQPMLDGNPIRWEDVDAKLSETLAAWDTSKEFVILTPSIISPSTKKLLKDFSTKYPFVVHETFDAFSYSALREAYQMSFAQPIIPAFRFDQAKLVVGFNADFLGTWLQPTAFGRQYASARKLTDGQRDMMRHVQFEATMTLTGSNADERVPMPAVDEAYYLAALYAQLAKEAGIAVTSVDAPQAIVKVADELADAKGKSLVVSGTNDSSIQRLVVEINYLLENIGKTILVDRPLNLFQGDDKAFDDLLTRMENGNVGAVMFWETNPVYQAPLQGRTEEAIKKVPLRLAVQSQQTETALLCNYQLPAPHFLERWDDTELVSGVYTLTQPAIRPLFKTRSPQENLMAWAGFEGSYYDYIKLYWKENIYSLELAKGKQFESFWKVSLRDGIVAGNPTSGATSYQGADISAIVKANAAATSGNDLELVLYQNVPVGDGTLANNPWLQELPEPVSRVCWDNYVSVSPAFAALRGWTQGDVVNVNGIELPVLVQPGQARNTLSVAVGYGRSNAGRVASDLGKNIYPLVELSNGHRAYVIPKVEAVATGSTYELAATQSHHSMEGRALVRETTIADYLANPASGNEMHEKVEKLHTTLYHEHEYKGHHWGMVIDLNSCIGCNACVVACSAENNVPVVGRNEVRRSHEMHWIRLDRYYAGDSDNPEVVRQPVMCQHCDNAPCENVCPVAATNHSSEGINQMAYNRCIGTRYCNNNCPYKVRRFNWYDYTGADTIPNNRVDPAGMTLDLKRMVLNPDVTVRAKGVIEKCSMCIQRIQDKKLNAKKDGRQLADGEIKTACQQTCPADAITFGDMNDPNSKVSKLLKDARQYGLLEELHTLPSVVYLTKVRNKDKNKTLS</sequence>
<gene>
    <name evidence="3" type="ORF">KEM09_04565</name>
</gene>